<accession>A0A9W7ZWP5</accession>
<evidence type="ECO:0000313" key="6">
    <source>
        <dbReference type="EMBL" id="KAJ1915535.1"/>
    </source>
</evidence>
<evidence type="ECO:0000259" key="5">
    <source>
        <dbReference type="Pfam" id="PF24981"/>
    </source>
</evidence>
<keyword evidence="7" id="KW-1185">Reference proteome</keyword>
<dbReference type="OrthoDB" id="432528at2759"/>
<dbReference type="Gene3D" id="2.120.10.80">
    <property type="entry name" value="Kelch-type beta propeller"/>
    <property type="match status" value="2"/>
</dbReference>
<evidence type="ECO:0000256" key="1">
    <source>
        <dbReference type="ARBA" id="ARBA00022441"/>
    </source>
</evidence>
<feature type="region of interest" description="Disordered" evidence="3">
    <location>
        <begin position="651"/>
        <end position="689"/>
    </location>
</feature>
<protein>
    <recommendedName>
        <fullName evidence="5">Attractin/MKLN-like beta-propeller domain-containing protein</fullName>
    </recommendedName>
</protein>
<dbReference type="InterPro" id="IPR056737">
    <property type="entry name" value="Beta-prop_ATRN-MKLN-like"/>
</dbReference>
<feature type="domain" description="Attractin/MKLN-like beta-propeller" evidence="5">
    <location>
        <begin position="92"/>
        <end position="207"/>
    </location>
</feature>
<dbReference type="Pfam" id="PF24681">
    <property type="entry name" value="Kelch_KLHDC2_KLHL20_DRC7"/>
    <property type="match status" value="1"/>
</dbReference>
<keyword evidence="4" id="KW-1133">Transmembrane helix</keyword>
<keyword evidence="2" id="KW-0677">Repeat</keyword>
<feature type="transmembrane region" description="Helical" evidence="4">
    <location>
        <begin position="20"/>
        <end position="37"/>
    </location>
</feature>
<keyword evidence="1" id="KW-0880">Kelch repeat</keyword>
<gene>
    <name evidence="6" type="ORF">H4219_004273</name>
</gene>
<evidence type="ECO:0000256" key="2">
    <source>
        <dbReference type="ARBA" id="ARBA00022737"/>
    </source>
</evidence>
<sequence length="702" mass="77579">MILLLKRADHGGPGFMPRLIAGYGLAMSTMILIIVLLSQHTFAASKNTNSTSNENPLQRWSHAAIVVGNDLYIHGGFQSTSIVYPELVEYLQYIDISKSFSLNSTMWRNMTFVSSRDSRPPLLASHTAVSDTSNKRIVVYGGQSNYVEKKTNITNAVYVFNTYTHVWTNPTKAPTPPQRFGHTAVRTKDKKHMIIFGGRLYDQNSTTYPFANDTWAMSLSVDSDSSVGSALKIIDDQNTSGSGPLIWNELPSADVKNISIRQYHTATLINSTHMAVLGGRISDAMVTMDSVLLYDIPGGKWSFIKAKGDIPSPRMLHTAVMLDNNKLLVHGGTTYYFQESMKDVAILDTASWSWESLEADPMSPSVFGHSATMIEPYILYTYGFSVGAESPNPSISIFDTNSMKFTDSYDAGRTVPGKEKQKSKPMGGGGIFGITVASVVGLLIALIFSFIGYTHYKKKSELDADKDMEHKQYSFQDPSNEPYDNAANSSTDSLALLGEHDTYLEDDMRLGAVGIDENTERQVHWPLNNTNLSLLSETSSNGNRLHLDNVNVPASLRMKASANFSTKRAKSKHKKNASSDAVALKGNRLTMPAPSQDIIKSLGLDQLDDDPGNDSIPLETITEVQDEAPRHHFRQESKSVQNHLALTLSTLDNSTAYQRPTRHERQDTSSTRQEIVTPDSLKEPSNNIDTYFPVNTASARRN</sequence>
<dbReference type="Proteomes" id="UP001150538">
    <property type="component" value="Unassembled WGS sequence"/>
</dbReference>
<dbReference type="AlphaFoldDB" id="A0A9W7ZWP5"/>
<dbReference type="PANTHER" id="PTHR46093:SF18">
    <property type="entry name" value="FIBRONECTIN TYPE-III DOMAIN-CONTAINING PROTEIN"/>
    <property type="match status" value="1"/>
</dbReference>
<evidence type="ECO:0000313" key="7">
    <source>
        <dbReference type="Proteomes" id="UP001150538"/>
    </source>
</evidence>
<dbReference type="Pfam" id="PF24981">
    <property type="entry name" value="Beta-prop_ATRN-LZTR1"/>
    <property type="match status" value="1"/>
</dbReference>
<name>A0A9W7ZWP5_9FUNG</name>
<dbReference type="PANTHER" id="PTHR46093">
    <property type="entry name" value="ACYL-COA-BINDING DOMAIN-CONTAINING PROTEIN 5"/>
    <property type="match status" value="1"/>
</dbReference>
<reference evidence="6" key="1">
    <citation type="submission" date="2022-07" db="EMBL/GenBank/DDBJ databases">
        <title>Phylogenomic reconstructions and comparative analyses of Kickxellomycotina fungi.</title>
        <authorList>
            <person name="Reynolds N.K."/>
            <person name="Stajich J.E."/>
            <person name="Barry K."/>
            <person name="Grigoriev I.V."/>
            <person name="Crous P."/>
            <person name="Smith M.E."/>
        </authorList>
    </citation>
    <scope>NUCLEOTIDE SEQUENCE</scope>
    <source>
        <strain evidence="6">NBRC 100468</strain>
    </source>
</reference>
<proteinExistence type="predicted"/>
<dbReference type="InterPro" id="IPR015915">
    <property type="entry name" value="Kelch-typ_b-propeller"/>
</dbReference>
<dbReference type="SUPFAM" id="SSF117281">
    <property type="entry name" value="Kelch motif"/>
    <property type="match status" value="2"/>
</dbReference>
<keyword evidence="4" id="KW-0472">Membrane</keyword>
<feature type="transmembrane region" description="Helical" evidence="4">
    <location>
        <begin position="430"/>
        <end position="453"/>
    </location>
</feature>
<evidence type="ECO:0000256" key="4">
    <source>
        <dbReference type="SAM" id="Phobius"/>
    </source>
</evidence>
<organism evidence="6 7">
    <name type="scientific">Mycoemilia scoparia</name>
    <dbReference type="NCBI Taxonomy" id="417184"/>
    <lineage>
        <taxon>Eukaryota</taxon>
        <taxon>Fungi</taxon>
        <taxon>Fungi incertae sedis</taxon>
        <taxon>Zoopagomycota</taxon>
        <taxon>Kickxellomycotina</taxon>
        <taxon>Kickxellomycetes</taxon>
        <taxon>Kickxellales</taxon>
        <taxon>Kickxellaceae</taxon>
        <taxon>Mycoemilia</taxon>
    </lineage>
</organism>
<keyword evidence="4" id="KW-0812">Transmembrane</keyword>
<comment type="caution">
    <text evidence="6">The sequence shown here is derived from an EMBL/GenBank/DDBJ whole genome shotgun (WGS) entry which is preliminary data.</text>
</comment>
<evidence type="ECO:0000256" key="3">
    <source>
        <dbReference type="SAM" id="MobiDB-lite"/>
    </source>
</evidence>
<dbReference type="EMBL" id="JANBPU010000142">
    <property type="protein sequence ID" value="KAJ1915535.1"/>
    <property type="molecule type" value="Genomic_DNA"/>
</dbReference>